<organism evidence="1">
    <name type="scientific">hydrothermal vent metagenome</name>
    <dbReference type="NCBI Taxonomy" id="652676"/>
    <lineage>
        <taxon>unclassified sequences</taxon>
        <taxon>metagenomes</taxon>
        <taxon>ecological metagenomes</taxon>
    </lineage>
</organism>
<dbReference type="Gene3D" id="1.25.40.10">
    <property type="entry name" value="Tetratricopeptide repeat domain"/>
    <property type="match status" value="1"/>
</dbReference>
<dbReference type="EMBL" id="UOEH01000500">
    <property type="protein sequence ID" value="VAW06096.1"/>
    <property type="molecule type" value="Genomic_DNA"/>
</dbReference>
<dbReference type="PANTHER" id="PTHR23004:SF7">
    <property type="entry name" value="DUF924-DOMAIN-CONTAINING PROTEIN"/>
    <property type="match status" value="1"/>
</dbReference>
<dbReference type="InterPro" id="IPR010323">
    <property type="entry name" value="DUF924"/>
</dbReference>
<dbReference type="Gene3D" id="1.20.58.320">
    <property type="entry name" value="TPR-like"/>
    <property type="match status" value="1"/>
</dbReference>
<dbReference type="AlphaFoldDB" id="A0A3B0TGF4"/>
<dbReference type="SUPFAM" id="SSF48452">
    <property type="entry name" value="TPR-like"/>
    <property type="match status" value="1"/>
</dbReference>
<gene>
    <name evidence="1" type="ORF">MNBD_ALPHA05-1224</name>
</gene>
<dbReference type="PANTHER" id="PTHR23004">
    <property type="entry name" value="DOUBLECORTIN DOMAIN CONTAINING 2"/>
    <property type="match status" value="1"/>
</dbReference>
<evidence type="ECO:0000313" key="1">
    <source>
        <dbReference type="EMBL" id="VAW06096.1"/>
    </source>
</evidence>
<sequence>MAAASSGQTTAQAVHAFWFEEATPEQWFVRDRAFDRAISERFGAAHQAACEARLDDWQATARGALALILLLDQFSRNIYRDDARAFAQDVLALEAAKQALARSFDQHRPDREKAFFYMPFMHSENLTVQEQSVALFKANQPASDNLRYAIEHHEIIAQFGRFPHRNQVLGRPSTPEEIAFLDAGGFNP</sequence>
<accession>A0A3B0TGF4</accession>
<name>A0A3B0TGF4_9ZZZZ</name>
<proteinExistence type="predicted"/>
<reference evidence="1" key="1">
    <citation type="submission" date="2018-06" db="EMBL/GenBank/DDBJ databases">
        <authorList>
            <person name="Zhirakovskaya E."/>
        </authorList>
    </citation>
    <scope>NUCLEOTIDE SEQUENCE</scope>
</reference>
<dbReference type="InterPro" id="IPR011990">
    <property type="entry name" value="TPR-like_helical_dom_sf"/>
</dbReference>
<evidence type="ECO:0008006" key="2">
    <source>
        <dbReference type="Google" id="ProtNLM"/>
    </source>
</evidence>
<dbReference type="Pfam" id="PF06041">
    <property type="entry name" value="DUF924"/>
    <property type="match status" value="1"/>
</dbReference>
<protein>
    <recommendedName>
        <fullName evidence="2">Transmembrane protein</fullName>
    </recommendedName>
</protein>